<dbReference type="AlphaFoldDB" id="A0AAD7HAJ8"/>
<gene>
    <name evidence="2" type="ORF">B0H16DRAFT_1701498</name>
</gene>
<dbReference type="Proteomes" id="UP001215598">
    <property type="component" value="Unassembled WGS sequence"/>
</dbReference>
<organism evidence="2 3">
    <name type="scientific">Mycena metata</name>
    <dbReference type="NCBI Taxonomy" id="1033252"/>
    <lineage>
        <taxon>Eukaryota</taxon>
        <taxon>Fungi</taxon>
        <taxon>Dikarya</taxon>
        <taxon>Basidiomycota</taxon>
        <taxon>Agaricomycotina</taxon>
        <taxon>Agaricomycetes</taxon>
        <taxon>Agaricomycetidae</taxon>
        <taxon>Agaricales</taxon>
        <taxon>Marasmiineae</taxon>
        <taxon>Mycenaceae</taxon>
        <taxon>Mycena</taxon>
    </lineage>
</organism>
<evidence type="ECO:0000256" key="1">
    <source>
        <dbReference type="SAM" id="MobiDB-lite"/>
    </source>
</evidence>
<sequence length="113" mass="12497">MPQTARDRKYLRRNLKAYKPLPQKVVLGGRMVLFPYLPSFHITRIEMITDGGETLVDPPDAGPAPAHYVLQSSPPGPLGGAQGKHFCANLGSRSSDRKKMDDLEPDTLITVER</sequence>
<evidence type="ECO:0000313" key="2">
    <source>
        <dbReference type="EMBL" id="KAJ7716019.1"/>
    </source>
</evidence>
<feature type="region of interest" description="Disordered" evidence="1">
    <location>
        <begin position="90"/>
        <end position="113"/>
    </location>
</feature>
<proteinExistence type="predicted"/>
<comment type="caution">
    <text evidence="2">The sequence shown here is derived from an EMBL/GenBank/DDBJ whole genome shotgun (WGS) entry which is preliminary data.</text>
</comment>
<accession>A0AAD7HAJ8</accession>
<protein>
    <submittedName>
        <fullName evidence="2">Uncharacterized protein</fullName>
    </submittedName>
</protein>
<name>A0AAD7HAJ8_9AGAR</name>
<dbReference type="EMBL" id="JARKIB010000298">
    <property type="protein sequence ID" value="KAJ7716019.1"/>
    <property type="molecule type" value="Genomic_DNA"/>
</dbReference>
<keyword evidence="3" id="KW-1185">Reference proteome</keyword>
<evidence type="ECO:0000313" key="3">
    <source>
        <dbReference type="Proteomes" id="UP001215598"/>
    </source>
</evidence>
<reference evidence="2" key="1">
    <citation type="submission" date="2023-03" db="EMBL/GenBank/DDBJ databases">
        <title>Massive genome expansion in bonnet fungi (Mycena s.s.) driven by repeated elements and novel gene families across ecological guilds.</title>
        <authorList>
            <consortium name="Lawrence Berkeley National Laboratory"/>
            <person name="Harder C.B."/>
            <person name="Miyauchi S."/>
            <person name="Viragh M."/>
            <person name="Kuo A."/>
            <person name="Thoen E."/>
            <person name="Andreopoulos B."/>
            <person name="Lu D."/>
            <person name="Skrede I."/>
            <person name="Drula E."/>
            <person name="Henrissat B."/>
            <person name="Morin E."/>
            <person name="Kohler A."/>
            <person name="Barry K."/>
            <person name="LaButti K."/>
            <person name="Morin E."/>
            <person name="Salamov A."/>
            <person name="Lipzen A."/>
            <person name="Mereny Z."/>
            <person name="Hegedus B."/>
            <person name="Baldrian P."/>
            <person name="Stursova M."/>
            <person name="Weitz H."/>
            <person name="Taylor A."/>
            <person name="Grigoriev I.V."/>
            <person name="Nagy L.G."/>
            <person name="Martin F."/>
            <person name="Kauserud H."/>
        </authorList>
    </citation>
    <scope>NUCLEOTIDE SEQUENCE</scope>
    <source>
        <strain evidence="2">CBHHK182m</strain>
    </source>
</reference>